<dbReference type="Pfam" id="PF01535">
    <property type="entry name" value="PPR"/>
    <property type="match status" value="4"/>
</dbReference>
<keyword evidence="8" id="KW-1185">Reference proteome</keyword>
<proteinExistence type="predicted"/>
<feature type="repeat" description="PPR" evidence="5">
    <location>
        <begin position="445"/>
        <end position="475"/>
    </location>
</feature>
<dbReference type="Pfam" id="PF20431">
    <property type="entry name" value="E_motif"/>
    <property type="match status" value="1"/>
</dbReference>
<dbReference type="PROSITE" id="PS51375">
    <property type="entry name" value="PPR"/>
    <property type="match status" value="4"/>
</dbReference>
<dbReference type="PANTHER" id="PTHR47926">
    <property type="entry name" value="PENTATRICOPEPTIDE REPEAT-CONTAINING PROTEIN"/>
    <property type="match status" value="1"/>
</dbReference>
<gene>
    <name evidence="7" type="ORF">HHK36_004567</name>
</gene>
<name>A0A835DQF5_TETSI</name>
<dbReference type="FunFam" id="1.25.40.10:FF:000501">
    <property type="entry name" value="Putative pentatricopeptide repeat-containing protein mitochondrial"/>
    <property type="match status" value="1"/>
</dbReference>
<evidence type="ECO:0000256" key="3">
    <source>
        <dbReference type="ARBA" id="ARBA00022946"/>
    </source>
</evidence>
<dbReference type="GO" id="GO:0003723">
    <property type="term" value="F:RNA binding"/>
    <property type="evidence" value="ECO:0007669"/>
    <property type="project" value="InterPro"/>
</dbReference>
<dbReference type="FunFam" id="1.25.40.10:FF:000344">
    <property type="entry name" value="Pentatricopeptide repeat-containing protein"/>
    <property type="match status" value="1"/>
</dbReference>
<evidence type="ECO:0000256" key="1">
    <source>
        <dbReference type="ARBA" id="ARBA00004173"/>
    </source>
</evidence>
<dbReference type="NCBIfam" id="TIGR00756">
    <property type="entry name" value="PPR"/>
    <property type="match status" value="2"/>
</dbReference>
<feature type="repeat" description="PPR" evidence="5">
    <location>
        <begin position="477"/>
        <end position="512"/>
    </location>
</feature>
<sequence>MQHEICISVMSRTRWTHLFSPPLATTSSNLSLPSLSSESELALNVRTLCERGHLQDALNLFYATNIPPHSQTYATLLQTCARHRSLDHGRHLHRHILAHTPNPPDIFVTNHLISMYSKCGCLDSARQVFDQMPHRNLVSWTALVSGYDQHGRPDDCFRLFSTMLSHHRPTEFAFASVLSSCNRDRGQQVHALASKTSFDAYVYVANALITMYSRSSCSPRNKYEGWSVFQNMQFRNLITWNSMIAGFHLIGCGARAIDLFSEMHRDGIGFDRATLVSVIVSLCCGSNGDILSGLKHCFQLHCLSTKTGFVLEVEVVTALVKAYSELGGEIRDCYSLFSETGGHRDVVSWTGIITTCAERDPEDALLLFCQLRREGFDPDRYTFSIVIKACAGLATERNGLAVHAQLIKDGFENDTVLANALIHAYARCGSIGLSGQVFEQMGSRDTVSWNSMFKAYALHGQAREALELFEQMSVQPDATTFVALLSACSHAGLVDQGTEIFDSMVEIYGISPQVDHFACMVDILGRAGQLLAAEDLINRMPMEPDAVVWSALLGACRKHGETKIAELAAMKLMEMDPDNSLGYVLMSNIYCSESRFENAALVRKGMKGSKVRKEPGLSWIEIRNQVHEFAAGGRRHPQREAIYAKLEGLVRQLKGMGYVPETSSALHDMEEEQKEEQLFYHSEKLALAFAVMNLGSLCCGGGVIRIMKNIRICADCHEFMKLASDLVQREIIVRDANRFHHFKGRFSRLRSSHSINANGARLTCVECVAWPMNGMYGDAGFIWKEMKICRVRGVALDHSSEEE</sequence>
<evidence type="ECO:0000256" key="5">
    <source>
        <dbReference type="PROSITE-ProRule" id="PRU00708"/>
    </source>
</evidence>
<dbReference type="AlphaFoldDB" id="A0A835DQF5"/>
<protein>
    <recommendedName>
        <fullName evidence="6">DYW domain-containing protein</fullName>
    </recommendedName>
</protein>
<evidence type="ECO:0000259" key="6">
    <source>
        <dbReference type="Pfam" id="PF14432"/>
    </source>
</evidence>
<dbReference type="Proteomes" id="UP000655225">
    <property type="component" value="Unassembled WGS sequence"/>
</dbReference>
<dbReference type="InterPro" id="IPR032867">
    <property type="entry name" value="DYW_dom"/>
</dbReference>
<reference evidence="7 8" key="1">
    <citation type="submission" date="2020-04" db="EMBL/GenBank/DDBJ databases">
        <title>Plant Genome Project.</title>
        <authorList>
            <person name="Zhang R.-G."/>
        </authorList>
    </citation>
    <scope>NUCLEOTIDE SEQUENCE [LARGE SCALE GENOMIC DNA]</scope>
    <source>
        <strain evidence="7">YNK0</strain>
        <tissue evidence="7">Leaf</tissue>
    </source>
</reference>
<dbReference type="GO" id="GO:0005739">
    <property type="term" value="C:mitochondrion"/>
    <property type="evidence" value="ECO:0007669"/>
    <property type="project" value="UniProtKB-SubCell"/>
</dbReference>
<keyword evidence="2" id="KW-0677">Repeat</keyword>
<evidence type="ECO:0000256" key="2">
    <source>
        <dbReference type="ARBA" id="ARBA00022737"/>
    </source>
</evidence>
<dbReference type="GO" id="GO:0009451">
    <property type="term" value="P:RNA modification"/>
    <property type="evidence" value="ECO:0007669"/>
    <property type="project" value="InterPro"/>
</dbReference>
<dbReference type="OrthoDB" id="1894072at2759"/>
<comment type="subcellular location">
    <subcellularLocation>
        <location evidence="1">Mitochondrion</location>
    </subcellularLocation>
</comment>
<dbReference type="InterPro" id="IPR046960">
    <property type="entry name" value="PPR_At4g14850-like_plant"/>
</dbReference>
<dbReference type="SUPFAM" id="SSF48452">
    <property type="entry name" value="TPR-like"/>
    <property type="match status" value="1"/>
</dbReference>
<dbReference type="EMBL" id="JABCRI010000002">
    <property type="protein sequence ID" value="KAF8412008.1"/>
    <property type="molecule type" value="Genomic_DNA"/>
</dbReference>
<feature type="repeat" description="PPR" evidence="5">
    <location>
        <begin position="236"/>
        <end position="270"/>
    </location>
</feature>
<dbReference type="InterPro" id="IPR002885">
    <property type="entry name" value="PPR_rpt"/>
</dbReference>
<keyword evidence="4" id="KW-0496">Mitochondrion</keyword>
<dbReference type="Pfam" id="PF14432">
    <property type="entry name" value="DYW_deaminase"/>
    <property type="match status" value="1"/>
</dbReference>
<evidence type="ECO:0000313" key="7">
    <source>
        <dbReference type="EMBL" id="KAF8412008.1"/>
    </source>
</evidence>
<dbReference type="OMA" id="HAYSRCG"/>
<comment type="caution">
    <text evidence="7">The sequence shown here is derived from an EMBL/GenBank/DDBJ whole genome shotgun (WGS) entry which is preliminary data.</text>
</comment>
<dbReference type="PANTHER" id="PTHR47926:SF382">
    <property type="entry name" value="PENTACOTRIPEPTIDE-REPEAT REGION OF PRORP DOMAIN-CONTAINING PROTEIN"/>
    <property type="match status" value="1"/>
</dbReference>
<evidence type="ECO:0000256" key="4">
    <source>
        <dbReference type="ARBA" id="ARBA00023128"/>
    </source>
</evidence>
<dbReference type="InterPro" id="IPR046848">
    <property type="entry name" value="E_motif"/>
</dbReference>
<evidence type="ECO:0000313" key="8">
    <source>
        <dbReference type="Proteomes" id="UP000655225"/>
    </source>
</evidence>
<dbReference type="Gene3D" id="1.25.40.10">
    <property type="entry name" value="Tetratricopeptide repeat domain"/>
    <property type="match status" value="4"/>
</dbReference>
<accession>A0A835DQF5</accession>
<organism evidence="7 8">
    <name type="scientific">Tetracentron sinense</name>
    <name type="common">Spur-leaf</name>
    <dbReference type="NCBI Taxonomy" id="13715"/>
    <lineage>
        <taxon>Eukaryota</taxon>
        <taxon>Viridiplantae</taxon>
        <taxon>Streptophyta</taxon>
        <taxon>Embryophyta</taxon>
        <taxon>Tracheophyta</taxon>
        <taxon>Spermatophyta</taxon>
        <taxon>Magnoliopsida</taxon>
        <taxon>Trochodendrales</taxon>
        <taxon>Trochodendraceae</taxon>
        <taxon>Tetracentron</taxon>
    </lineage>
</organism>
<feature type="domain" description="DYW" evidence="6">
    <location>
        <begin position="657"/>
        <end position="743"/>
    </location>
</feature>
<dbReference type="InterPro" id="IPR011990">
    <property type="entry name" value="TPR-like_helical_dom_sf"/>
</dbReference>
<feature type="repeat" description="PPR" evidence="5">
    <location>
        <begin position="105"/>
        <end position="139"/>
    </location>
</feature>
<dbReference type="GO" id="GO:0008270">
    <property type="term" value="F:zinc ion binding"/>
    <property type="evidence" value="ECO:0007669"/>
    <property type="project" value="InterPro"/>
</dbReference>
<dbReference type="Pfam" id="PF13041">
    <property type="entry name" value="PPR_2"/>
    <property type="match status" value="2"/>
</dbReference>
<dbReference type="FunFam" id="1.25.40.10:FF:000366">
    <property type="entry name" value="Pentatricopeptide (PPR) repeat-containing protein"/>
    <property type="match status" value="1"/>
</dbReference>
<keyword evidence="3" id="KW-0809">Transit peptide</keyword>